<gene>
    <name evidence="4" type="ORF">PHYEVI_LOCUS6946</name>
</gene>
<keyword evidence="1" id="KW-0472">Membrane</keyword>
<dbReference type="Pfam" id="PF20146">
    <property type="entry name" value="NRF"/>
    <property type="match status" value="1"/>
</dbReference>
<feature type="transmembrane region" description="Helical" evidence="1">
    <location>
        <begin position="427"/>
        <end position="447"/>
    </location>
</feature>
<dbReference type="OrthoDB" id="118951at2759"/>
<feature type="transmembrane region" description="Helical" evidence="1">
    <location>
        <begin position="252"/>
        <end position="270"/>
    </location>
</feature>
<evidence type="ECO:0000259" key="3">
    <source>
        <dbReference type="SMART" id="SM00703"/>
    </source>
</evidence>
<dbReference type="Pfam" id="PF01757">
    <property type="entry name" value="Acyl_transf_3"/>
    <property type="match status" value="1"/>
</dbReference>
<evidence type="ECO:0000256" key="1">
    <source>
        <dbReference type="SAM" id="Phobius"/>
    </source>
</evidence>
<protein>
    <recommendedName>
        <fullName evidence="3">Nose resistant-to-fluoxetine protein N-terminal domain-containing protein</fullName>
    </recommendedName>
</protein>
<dbReference type="InterPro" id="IPR006621">
    <property type="entry name" value="Nose-resist-to-fluoxetine_N"/>
</dbReference>
<feature type="transmembrane region" description="Helical" evidence="1">
    <location>
        <begin position="479"/>
        <end position="494"/>
    </location>
</feature>
<feature type="transmembrane region" description="Helical" evidence="1">
    <location>
        <begin position="506"/>
        <end position="529"/>
    </location>
</feature>
<feature type="transmembrane region" description="Helical" evidence="1">
    <location>
        <begin position="541"/>
        <end position="563"/>
    </location>
</feature>
<dbReference type="InterPro" id="IPR052728">
    <property type="entry name" value="O2_lipid_transport_reg"/>
</dbReference>
<dbReference type="Proteomes" id="UP001153712">
    <property type="component" value="Chromosome 3"/>
</dbReference>
<feature type="transmembrane region" description="Helical" evidence="1">
    <location>
        <begin position="615"/>
        <end position="636"/>
    </location>
</feature>
<dbReference type="PANTHER" id="PTHR11161:SF0">
    <property type="entry name" value="O-ACYLTRANSFERASE LIKE PROTEIN"/>
    <property type="match status" value="1"/>
</dbReference>
<feature type="domain" description="Nose resistant-to-fluoxetine protein N-terminal" evidence="3">
    <location>
        <begin position="34"/>
        <end position="177"/>
    </location>
</feature>
<feature type="transmembrane region" description="Helical" evidence="1">
    <location>
        <begin position="401"/>
        <end position="420"/>
    </location>
</feature>
<sequence length="649" mass="73245">MIAVLVLLLSSAFCTGYSRFFRENAPVWKTNTISPQCQNSLDLFVMNLNATNEDNTWALRMLDASSKIPVGLLYYNFGELGNFKECVEIESATDHVAGKYCLGNIEVNSTAIDDQSVFIKNHMFMKILLTKLAGGVKTKGNPTLAICIPDNCTEGDAKQLMSNPQLGIDVQSVMCQTAGNVYPELTTEAVAGLSVLSVIIVVVMISTIFDLFYTKKSATVHHQLLLAFSLYTNGKKVFETSRRPSNLSCLDGIKVISMFWIIILHTYSVYSSGPVSNAIDIVNFTDSLISMVFINGDLACDTFLLVGGLLVTYVFFKRKNDVDMSVASIFKHYIHRYIRLTPALAGVVLVSATLLRYLGSGPKWPYIVNSFEGFCKTYWWSAILYIQNELNVDKMCVGHSWYLNIDMQLYIFSPLIFWLLRNRVRTGIVILIFTILLSMAVSFIRAFDNELSGVKSTYYQKSSSDAYMNTYYLKTETRAAPWLIGVILGYFLTKKELMEAKLSKKIVIAMWLLSATVLLTCVLGGHSTLRRPEYFKLQNSFYITLVRPAFVLAVAWIIWACATNRGGLVNALLSLPIFQFLNKFIYSMYLVHVTALYMIVFAYKTPIYFNVFNLAYWFWGIFMCSFGLSIIWVLIFESPMIAIEKILLG</sequence>
<feature type="signal peptide" evidence="2">
    <location>
        <begin position="1"/>
        <end position="16"/>
    </location>
</feature>
<organism evidence="4 5">
    <name type="scientific">Phyllotreta striolata</name>
    <name type="common">Striped flea beetle</name>
    <name type="synonym">Crioceris striolata</name>
    <dbReference type="NCBI Taxonomy" id="444603"/>
    <lineage>
        <taxon>Eukaryota</taxon>
        <taxon>Metazoa</taxon>
        <taxon>Ecdysozoa</taxon>
        <taxon>Arthropoda</taxon>
        <taxon>Hexapoda</taxon>
        <taxon>Insecta</taxon>
        <taxon>Pterygota</taxon>
        <taxon>Neoptera</taxon>
        <taxon>Endopterygota</taxon>
        <taxon>Coleoptera</taxon>
        <taxon>Polyphaga</taxon>
        <taxon>Cucujiformia</taxon>
        <taxon>Chrysomeloidea</taxon>
        <taxon>Chrysomelidae</taxon>
        <taxon>Galerucinae</taxon>
        <taxon>Alticini</taxon>
        <taxon>Phyllotreta</taxon>
    </lineage>
</organism>
<dbReference type="SMART" id="SM00703">
    <property type="entry name" value="NRF"/>
    <property type="match status" value="1"/>
</dbReference>
<keyword evidence="1" id="KW-1133">Transmembrane helix</keyword>
<evidence type="ECO:0000313" key="5">
    <source>
        <dbReference type="Proteomes" id="UP001153712"/>
    </source>
</evidence>
<keyword evidence="1" id="KW-0812">Transmembrane</keyword>
<feature type="transmembrane region" description="Helical" evidence="1">
    <location>
        <begin position="190"/>
        <end position="213"/>
    </location>
</feature>
<feature type="transmembrane region" description="Helical" evidence="1">
    <location>
        <begin position="584"/>
        <end position="603"/>
    </location>
</feature>
<name>A0A9N9TLR0_PHYSR</name>
<dbReference type="AlphaFoldDB" id="A0A9N9TLR0"/>
<dbReference type="InterPro" id="IPR002656">
    <property type="entry name" value="Acyl_transf_3_dom"/>
</dbReference>
<dbReference type="PANTHER" id="PTHR11161">
    <property type="entry name" value="O-ACYLTRANSFERASE"/>
    <property type="match status" value="1"/>
</dbReference>
<proteinExistence type="predicted"/>
<reference evidence="4" key="1">
    <citation type="submission" date="2022-01" db="EMBL/GenBank/DDBJ databases">
        <authorList>
            <person name="King R."/>
        </authorList>
    </citation>
    <scope>NUCLEOTIDE SEQUENCE</scope>
</reference>
<evidence type="ECO:0000256" key="2">
    <source>
        <dbReference type="SAM" id="SignalP"/>
    </source>
</evidence>
<accession>A0A9N9TLR0</accession>
<feature type="transmembrane region" description="Helical" evidence="1">
    <location>
        <begin position="337"/>
        <end position="358"/>
    </location>
</feature>
<dbReference type="GO" id="GO:0016747">
    <property type="term" value="F:acyltransferase activity, transferring groups other than amino-acyl groups"/>
    <property type="evidence" value="ECO:0007669"/>
    <property type="project" value="InterPro"/>
</dbReference>
<feature type="chain" id="PRO_5040180728" description="Nose resistant-to-fluoxetine protein N-terminal domain-containing protein" evidence="2">
    <location>
        <begin position="17"/>
        <end position="649"/>
    </location>
</feature>
<evidence type="ECO:0000313" key="4">
    <source>
        <dbReference type="EMBL" id="CAG9860596.1"/>
    </source>
</evidence>
<feature type="transmembrane region" description="Helical" evidence="1">
    <location>
        <begin position="290"/>
        <end position="316"/>
    </location>
</feature>
<dbReference type="EMBL" id="OU900096">
    <property type="protein sequence ID" value="CAG9860596.1"/>
    <property type="molecule type" value="Genomic_DNA"/>
</dbReference>
<keyword evidence="5" id="KW-1185">Reference proteome</keyword>
<keyword evidence="2" id="KW-0732">Signal</keyword>